<feature type="compositionally biased region" description="Low complexity" evidence="1">
    <location>
        <begin position="824"/>
        <end position="836"/>
    </location>
</feature>
<dbReference type="PANTHER" id="PTHR23159">
    <property type="entry name" value="CENTROSOMAL PROTEIN 2"/>
    <property type="match status" value="1"/>
</dbReference>
<feature type="region of interest" description="Disordered" evidence="1">
    <location>
        <begin position="709"/>
        <end position="760"/>
    </location>
</feature>
<dbReference type="PANTHER" id="PTHR23159:SF31">
    <property type="entry name" value="CENTROSOME-ASSOCIATED PROTEIN CEP250 ISOFORM X1"/>
    <property type="match status" value="1"/>
</dbReference>
<feature type="region of interest" description="Disordered" evidence="1">
    <location>
        <begin position="395"/>
        <end position="507"/>
    </location>
</feature>
<evidence type="ECO:0000313" key="2">
    <source>
        <dbReference type="EMBL" id="KAL0958334.1"/>
    </source>
</evidence>
<feature type="compositionally biased region" description="Acidic residues" evidence="1">
    <location>
        <begin position="869"/>
        <end position="881"/>
    </location>
</feature>
<organism evidence="2 3">
    <name type="scientific">Hohenbuehelia grisea</name>
    <dbReference type="NCBI Taxonomy" id="104357"/>
    <lineage>
        <taxon>Eukaryota</taxon>
        <taxon>Fungi</taxon>
        <taxon>Dikarya</taxon>
        <taxon>Basidiomycota</taxon>
        <taxon>Agaricomycotina</taxon>
        <taxon>Agaricomycetes</taxon>
        <taxon>Agaricomycetidae</taxon>
        <taxon>Agaricales</taxon>
        <taxon>Pleurotineae</taxon>
        <taxon>Pleurotaceae</taxon>
        <taxon>Hohenbuehelia</taxon>
    </lineage>
</organism>
<feature type="compositionally biased region" description="Polar residues" evidence="1">
    <location>
        <begin position="44"/>
        <end position="57"/>
    </location>
</feature>
<feature type="compositionally biased region" description="Basic and acidic residues" evidence="1">
    <location>
        <begin position="936"/>
        <end position="953"/>
    </location>
</feature>
<proteinExistence type="predicted"/>
<feature type="compositionally biased region" description="Polar residues" evidence="1">
    <location>
        <begin position="1216"/>
        <end position="1231"/>
    </location>
</feature>
<feature type="region of interest" description="Disordered" evidence="1">
    <location>
        <begin position="18"/>
        <end position="59"/>
    </location>
</feature>
<evidence type="ECO:0000313" key="3">
    <source>
        <dbReference type="Proteomes" id="UP001556367"/>
    </source>
</evidence>
<feature type="compositionally biased region" description="Polar residues" evidence="1">
    <location>
        <begin position="293"/>
        <end position="303"/>
    </location>
</feature>
<reference evidence="3" key="1">
    <citation type="submission" date="2024-06" db="EMBL/GenBank/DDBJ databases">
        <title>Multi-omics analyses provide insights into the biosynthesis of the anticancer antibiotic pleurotin in Hohenbuehelia grisea.</title>
        <authorList>
            <person name="Weaver J.A."/>
            <person name="Alberti F."/>
        </authorList>
    </citation>
    <scope>NUCLEOTIDE SEQUENCE [LARGE SCALE GENOMIC DNA]</scope>
    <source>
        <strain evidence="3">T-177</strain>
    </source>
</reference>
<feature type="compositionally biased region" description="Low complexity" evidence="1">
    <location>
        <begin position="987"/>
        <end position="1003"/>
    </location>
</feature>
<feature type="region of interest" description="Disordered" evidence="1">
    <location>
        <begin position="76"/>
        <end position="99"/>
    </location>
</feature>
<feature type="compositionally biased region" description="Polar residues" evidence="1">
    <location>
        <begin position="417"/>
        <end position="459"/>
    </location>
</feature>
<feature type="region of interest" description="Disordered" evidence="1">
    <location>
        <begin position="567"/>
        <end position="590"/>
    </location>
</feature>
<feature type="region of interest" description="Disordered" evidence="1">
    <location>
        <begin position="1102"/>
        <end position="1133"/>
    </location>
</feature>
<comment type="caution">
    <text evidence="2">The sequence shown here is derived from an EMBL/GenBank/DDBJ whole genome shotgun (WGS) entry which is preliminary data.</text>
</comment>
<feature type="compositionally biased region" description="Low complexity" evidence="1">
    <location>
        <begin position="957"/>
        <end position="973"/>
    </location>
</feature>
<feature type="compositionally biased region" description="Basic and acidic residues" evidence="1">
    <location>
        <begin position="571"/>
        <end position="590"/>
    </location>
</feature>
<sequence>MDEDADMRNEQSVVMECMPQPQPNLPASRSIPPIAGALRAGPSTIPSNSQSLGSSAFLTPLPPAPPLKLTGVDPSTSAVNGAAEVTRSSPQDPIPELEVGPLPGQGQGSIAAGSNLHTPTPVPFGTSPFSGQVLSPVSLGSNFRPPPPGPAIWPLPAEPILIPEVQWVPTVPSTTVTSLPPSSLPAPSLQDFRPCVPARQLTKAPLPRATGRTPGAFFTSNIFPVHSLNSNTSSNTPGAPVPLPPSLLSVKRKAVVTLERDESLHIPGEFPPYSSAGPSRHRLVGRRDDSTHHTSVQANSTQPDGVDSQCQPQPPPASSLQLAVSNSIVSNSTPSPSLPSSPIATQSVLLRCAIKGKGVDRTPIGAIPSSSALYIFQPNTPTAFAYSSSELQFINTFGNPDDPSSSDPHPLPEAVSRESSLSITSENWQSAGSGTSTVDSNQTPRASLNSILPPSTQLVPTKKTRRKAAQAEDATQEARNLDQAGPSKKRILGKPRPVDETTKQLQAEARVHKSRIAELTRINEQDNLALQMATEMRTKAETDVFHLRRQLTDLTGQMERLSESLRQQQDLTRHHESALAEEKATRQREDAEYQQRFALLQEELGARSAAQEHHESVLAEERTARRRAKAELQHRLARLEEEVRLRSAAQGRHESSLAEEKATRERENAEHQERLARAQAEVVSLQSAAQEHQALRYAGNVEIDMLSGAESSAGEGSGRRGGTHSRGVDGAPSPPPLHEVTAQGSRPLPQPPGGHIRLMPPIVVHPPSFSLPSSPLAPNPWPVTNGVYSPLAYNDHLHRTPTPQPQQPHRTPTPQPQQPHRRPTPQIQQPHHTPTPQVQPPHRTPTPQVRPAPAASTSPFVSARHENGNDSDDEDNGLDETFDGHPPRGQGVAIHSSENAWWQLFSRSQNDHSAEHANQVTARGGPGISPGRRLRREITRGKQRELQDPHDDGFLQPPYSSTPGHSSSRSPIRIPEPSPTRPLTPNPASLRRARFAFSASSPLNPASMPRDPSGRATSEIPSAHARPPPQPRFTSLQPTAGPSRLRPDASGPSSTFRQDATFDFNADELPPSGHMGTILNTLKSMFGTLQDEIRENHAEFQAHISSCGSPSPPRTRSRSKTPHGPFRVNHDSRPRTVDRTALMNLVRAFMQAKLRINNDREIVESIVEHNLMTIEADANSMYGDRAHQILPNVFAIFTTSGGILRAPIGLIPSTFTTGPHRPPQSQCSELSPRSRYPDRTPELTTCDGLRRISAKPPTSPDVRPPIQPSSRTMDRLHGTQTGYLVGPRRYRRSADTAHLGNGGLRVSGCHAARAAFDT</sequence>
<feature type="region of interest" description="Disordered" evidence="1">
    <location>
        <begin position="645"/>
        <end position="673"/>
    </location>
</feature>
<protein>
    <submittedName>
        <fullName evidence="2">Uncharacterized protein</fullName>
    </submittedName>
</protein>
<feature type="region of interest" description="Disordered" evidence="1">
    <location>
        <begin position="910"/>
        <end position="1058"/>
    </location>
</feature>
<feature type="region of interest" description="Disordered" evidence="1">
    <location>
        <begin position="793"/>
        <end position="892"/>
    </location>
</feature>
<name>A0ABR3JRB7_9AGAR</name>
<gene>
    <name evidence="2" type="ORF">HGRIS_000479</name>
</gene>
<feature type="region of interest" description="Disordered" evidence="1">
    <location>
        <begin position="1216"/>
        <end position="1241"/>
    </location>
</feature>
<dbReference type="Proteomes" id="UP001556367">
    <property type="component" value="Unassembled WGS sequence"/>
</dbReference>
<feature type="compositionally biased region" description="Pro residues" evidence="1">
    <location>
        <begin position="974"/>
        <end position="985"/>
    </location>
</feature>
<feature type="compositionally biased region" description="Pro residues" evidence="1">
    <location>
        <begin position="1257"/>
        <end position="1267"/>
    </location>
</feature>
<feature type="region of interest" description="Disordered" evidence="1">
    <location>
        <begin position="1253"/>
        <end position="1274"/>
    </location>
</feature>
<accession>A0ABR3JRB7</accession>
<evidence type="ECO:0000256" key="1">
    <source>
        <dbReference type="SAM" id="MobiDB-lite"/>
    </source>
</evidence>
<feature type="region of interest" description="Disordered" evidence="1">
    <location>
        <begin position="265"/>
        <end position="320"/>
    </location>
</feature>
<dbReference type="EMBL" id="JASNQZ010000004">
    <property type="protein sequence ID" value="KAL0958334.1"/>
    <property type="molecule type" value="Genomic_DNA"/>
</dbReference>
<keyword evidence="3" id="KW-1185">Reference proteome</keyword>
<feature type="compositionally biased region" description="Pro residues" evidence="1">
    <location>
        <begin position="802"/>
        <end position="817"/>
    </location>
</feature>
<feature type="compositionally biased region" description="Pro residues" evidence="1">
    <location>
        <begin position="837"/>
        <end position="850"/>
    </location>
</feature>